<dbReference type="EMBL" id="HBUE01268872">
    <property type="protein sequence ID" value="CAG6562931.1"/>
    <property type="molecule type" value="Transcribed_RNA"/>
</dbReference>
<sequence length="100" mass="10824">MGVLARCAPAHCTEQPPTEQPQKDPGRATQMGVLARCAPAHSTGNCGSNILNPIVRTTWSFLASRLTTESSELRVLRRGLLLLQGSSHYASWRPLKAATQ</sequence>
<reference evidence="2" key="1">
    <citation type="submission" date="2021-05" db="EMBL/GenBank/DDBJ databases">
        <authorList>
            <person name="Alioto T."/>
            <person name="Alioto T."/>
            <person name="Gomez Garrido J."/>
        </authorList>
    </citation>
    <scope>NUCLEOTIDE SEQUENCE</scope>
</reference>
<dbReference type="EMBL" id="HBUE01268873">
    <property type="protein sequence ID" value="CAG6562932.1"/>
    <property type="molecule type" value="Transcribed_RNA"/>
</dbReference>
<proteinExistence type="predicted"/>
<evidence type="ECO:0000313" key="2">
    <source>
        <dbReference type="EMBL" id="CAG6511506.1"/>
    </source>
</evidence>
<protein>
    <submittedName>
        <fullName evidence="2">(northern house mosquito) hypothetical protein</fullName>
    </submittedName>
</protein>
<dbReference type="AlphaFoldDB" id="A0A8D8DKU3"/>
<dbReference type="EMBL" id="HBUE01163638">
    <property type="protein sequence ID" value="CAG6511505.1"/>
    <property type="molecule type" value="Transcribed_RNA"/>
</dbReference>
<accession>A0A8D8DKU3</accession>
<name>A0A8D8DKU3_CULPI</name>
<organism evidence="2">
    <name type="scientific">Culex pipiens</name>
    <name type="common">House mosquito</name>
    <dbReference type="NCBI Taxonomy" id="7175"/>
    <lineage>
        <taxon>Eukaryota</taxon>
        <taxon>Metazoa</taxon>
        <taxon>Ecdysozoa</taxon>
        <taxon>Arthropoda</taxon>
        <taxon>Hexapoda</taxon>
        <taxon>Insecta</taxon>
        <taxon>Pterygota</taxon>
        <taxon>Neoptera</taxon>
        <taxon>Endopterygota</taxon>
        <taxon>Diptera</taxon>
        <taxon>Nematocera</taxon>
        <taxon>Culicoidea</taxon>
        <taxon>Culicidae</taxon>
        <taxon>Culicinae</taxon>
        <taxon>Culicini</taxon>
        <taxon>Culex</taxon>
        <taxon>Culex</taxon>
    </lineage>
</organism>
<feature type="region of interest" description="Disordered" evidence="1">
    <location>
        <begin position="1"/>
        <end position="28"/>
    </location>
</feature>
<dbReference type="EMBL" id="HBUE01163639">
    <property type="protein sequence ID" value="CAG6511506.1"/>
    <property type="molecule type" value="Transcribed_RNA"/>
</dbReference>
<evidence type="ECO:0000256" key="1">
    <source>
        <dbReference type="SAM" id="MobiDB-lite"/>
    </source>
</evidence>